<dbReference type="Proteomes" id="UP000593579">
    <property type="component" value="Unassembled WGS sequence"/>
</dbReference>
<evidence type="ECO:0000313" key="1">
    <source>
        <dbReference type="EMBL" id="MBA0740452.1"/>
    </source>
</evidence>
<protein>
    <submittedName>
        <fullName evidence="1">Uncharacterized protein</fullName>
    </submittedName>
</protein>
<name>A0A7J9BW93_GOSGO</name>
<dbReference type="AlphaFoldDB" id="A0A7J9BW93"/>
<comment type="caution">
    <text evidence="1">The sequence shown here is derived from an EMBL/GenBank/DDBJ whole genome shotgun (WGS) entry which is preliminary data.</text>
</comment>
<proteinExistence type="predicted"/>
<evidence type="ECO:0000313" key="2">
    <source>
        <dbReference type="Proteomes" id="UP000593579"/>
    </source>
</evidence>
<dbReference type="OrthoDB" id="2019294at2759"/>
<accession>A0A7J9BW93</accession>
<gene>
    <name evidence="1" type="ORF">Gogos_013653</name>
</gene>
<reference evidence="1 2" key="1">
    <citation type="journal article" date="2019" name="Genome Biol. Evol.">
        <title>Insights into the evolution of the New World diploid cottons (Gossypium, subgenus Houzingenia) based on genome sequencing.</title>
        <authorList>
            <person name="Grover C.E."/>
            <person name="Arick M.A. 2nd"/>
            <person name="Thrash A."/>
            <person name="Conover J.L."/>
            <person name="Sanders W.S."/>
            <person name="Peterson D.G."/>
            <person name="Frelichowski J.E."/>
            <person name="Scheffler J.A."/>
            <person name="Scheffler B.E."/>
            <person name="Wendel J.F."/>
        </authorList>
    </citation>
    <scope>NUCLEOTIDE SEQUENCE [LARGE SCALE GENOMIC DNA]</scope>
    <source>
        <strain evidence="1">5</strain>
        <tissue evidence="1">Leaf</tissue>
    </source>
</reference>
<organism evidence="1 2">
    <name type="scientific">Gossypium gossypioides</name>
    <name type="common">Mexican cotton</name>
    <name type="synonym">Selera gossypioides</name>
    <dbReference type="NCBI Taxonomy" id="34282"/>
    <lineage>
        <taxon>Eukaryota</taxon>
        <taxon>Viridiplantae</taxon>
        <taxon>Streptophyta</taxon>
        <taxon>Embryophyta</taxon>
        <taxon>Tracheophyta</taxon>
        <taxon>Spermatophyta</taxon>
        <taxon>Magnoliopsida</taxon>
        <taxon>eudicotyledons</taxon>
        <taxon>Gunneridae</taxon>
        <taxon>Pentapetalae</taxon>
        <taxon>rosids</taxon>
        <taxon>malvids</taxon>
        <taxon>Malvales</taxon>
        <taxon>Malvaceae</taxon>
        <taxon>Malvoideae</taxon>
        <taxon>Gossypium</taxon>
    </lineage>
</organism>
<dbReference type="EMBL" id="JABEZY010000006">
    <property type="protein sequence ID" value="MBA0740452.1"/>
    <property type="molecule type" value="Genomic_DNA"/>
</dbReference>
<keyword evidence="2" id="KW-1185">Reference proteome</keyword>
<sequence length="51" mass="6005">MFVFVNAGLILPNFMCKQVRNVALGIVSRRINWQHLTMKETIDKVIFYHIV</sequence>